<dbReference type="Proteomes" id="UP000887212">
    <property type="component" value="Unassembled WGS sequence"/>
</dbReference>
<sequence length="467" mass="49798">MHLLRIALASLANRRFTALLTVFAIALSVCLLLAVERVRTEARASFASTISGTDLIVGARSGSVNLLLYSVFRIGNATNNIRWDSFETLSKHPQVKWAIPLSLGDSHRGYRVLGTDTGYFEHYRYGRGQPLQLAQGKPFADLFEVVLGAEVAEALKYKLGEQIVLAHGVATVSLTQHDDKPFRVVGILARTGTPVDRTLHISLAGMEALHVDWQNGMPARGNAKVSAEQARQLFGACPQASRAPAMQGESGRGSGVDDQVNEHSEPASNTAAPSAAACGQGLQPKAITAVLLGLKSKVATFAVQRQVNEYRGEPLLAILPGVALQELWSLMGTAEKALFVVSLFVVLTGLIGMLTAILTSLNERRREMAILRSVGARPWHIAGLLVLEALALALAGAALGLALLYGGIAASQGWVQAQYGLYLPLALPSAYEWSLLGAILGAALLMGGVPAWRAYRQSLADGLSIRL</sequence>
<keyword evidence="5 7" id="KW-0472">Membrane</keyword>
<evidence type="ECO:0000256" key="6">
    <source>
        <dbReference type="SAM" id="MobiDB-lite"/>
    </source>
</evidence>
<feature type="compositionally biased region" description="Low complexity" evidence="6">
    <location>
        <begin position="266"/>
        <end position="275"/>
    </location>
</feature>
<evidence type="ECO:0000256" key="2">
    <source>
        <dbReference type="ARBA" id="ARBA00022475"/>
    </source>
</evidence>
<feature type="transmembrane region" description="Helical" evidence="7">
    <location>
        <begin position="382"/>
        <end position="410"/>
    </location>
</feature>
<evidence type="ECO:0000313" key="13">
    <source>
        <dbReference type="Proteomes" id="UP000887228"/>
    </source>
</evidence>
<dbReference type="InterPro" id="IPR003838">
    <property type="entry name" value="ABC3_permease_C"/>
</dbReference>
<dbReference type="RefSeq" id="WP_203790627.1">
    <property type="nucleotide sequence ID" value="NZ_AP024354.1"/>
</dbReference>
<feature type="transmembrane region" description="Helical" evidence="7">
    <location>
        <begin position="16"/>
        <end position="35"/>
    </location>
</feature>
<dbReference type="PANTHER" id="PTHR43738:SF2">
    <property type="entry name" value="ABC TRANSPORTER PERMEASE"/>
    <property type="match status" value="1"/>
</dbReference>
<feature type="domain" description="MacB-like periplasmic core" evidence="9">
    <location>
        <begin position="19"/>
        <end position="231"/>
    </location>
</feature>
<keyword evidence="3 7" id="KW-0812">Transmembrane</keyword>
<reference evidence="10 13" key="1">
    <citation type="submission" date="2021-07" db="EMBL/GenBank/DDBJ databases">
        <title>Whole genome sequencing of carbapenem-resistant Pseudomonas spp. isolated in Japan.</title>
        <authorList>
            <person name="Suzuki M."/>
            <person name="Maehana S."/>
            <person name="Kitasato H."/>
        </authorList>
    </citation>
    <scope>NUCLEOTIDE SEQUENCE</scope>
    <source>
        <strain evidence="10">KAM435</strain>
        <strain evidence="11 13">KAM436</strain>
    </source>
</reference>
<feature type="region of interest" description="Disordered" evidence="6">
    <location>
        <begin position="241"/>
        <end position="275"/>
    </location>
</feature>
<dbReference type="PANTHER" id="PTHR43738">
    <property type="entry name" value="ABC TRANSPORTER, MEMBRANE PROTEIN"/>
    <property type="match status" value="1"/>
</dbReference>
<evidence type="ECO:0000313" key="12">
    <source>
        <dbReference type="Proteomes" id="UP000887212"/>
    </source>
</evidence>
<protein>
    <recommendedName>
        <fullName evidence="14">Peptide ABC transporter permease</fullName>
    </recommendedName>
</protein>
<keyword evidence="4 7" id="KW-1133">Transmembrane helix</keyword>
<evidence type="ECO:0000259" key="9">
    <source>
        <dbReference type="Pfam" id="PF12704"/>
    </source>
</evidence>
<dbReference type="Proteomes" id="UP000887228">
    <property type="component" value="Unassembled WGS sequence"/>
</dbReference>
<gene>
    <name evidence="10" type="ORF">KAM435_34010</name>
    <name evidence="11" type="ORF">KAM436_35250</name>
</gene>
<evidence type="ECO:0000313" key="10">
    <source>
        <dbReference type="EMBL" id="GIZ90074.1"/>
    </source>
</evidence>
<evidence type="ECO:0000256" key="3">
    <source>
        <dbReference type="ARBA" id="ARBA00022692"/>
    </source>
</evidence>
<feature type="transmembrane region" description="Helical" evidence="7">
    <location>
        <begin position="430"/>
        <end position="449"/>
    </location>
</feature>
<evidence type="ECO:0008006" key="14">
    <source>
        <dbReference type="Google" id="ProtNLM"/>
    </source>
</evidence>
<keyword evidence="2" id="KW-1003">Cell membrane</keyword>
<dbReference type="GO" id="GO:0005886">
    <property type="term" value="C:plasma membrane"/>
    <property type="evidence" value="ECO:0007669"/>
    <property type="project" value="UniProtKB-SubCell"/>
</dbReference>
<feature type="domain" description="ABC3 transporter permease C-terminal" evidence="8">
    <location>
        <begin position="340"/>
        <end position="458"/>
    </location>
</feature>
<evidence type="ECO:0000256" key="1">
    <source>
        <dbReference type="ARBA" id="ARBA00004651"/>
    </source>
</evidence>
<feature type="transmembrane region" description="Helical" evidence="7">
    <location>
        <begin position="337"/>
        <end position="361"/>
    </location>
</feature>
<dbReference type="InterPro" id="IPR025857">
    <property type="entry name" value="MacB_PCD"/>
</dbReference>
<dbReference type="Pfam" id="PF12704">
    <property type="entry name" value="MacB_PCD"/>
    <property type="match status" value="1"/>
</dbReference>
<comment type="caution">
    <text evidence="10">The sequence shown here is derived from an EMBL/GenBank/DDBJ whole genome shotgun (WGS) entry which is preliminary data.</text>
</comment>
<evidence type="ECO:0000256" key="4">
    <source>
        <dbReference type="ARBA" id="ARBA00022989"/>
    </source>
</evidence>
<evidence type="ECO:0000259" key="8">
    <source>
        <dbReference type="Pfam" id="PF02687"/>
    </source>
</evidence>
<dbReference type="InterPro" id="IPR051125">
    <property type="entry name" value="ABC-4/HrtB_transporter"/>
</dbReference>
<evidence type="ECO:0000256" key="7">
    <source>
        <dbReference type="SAM" id="Phobius"/>
    </source>
</evidence>
<name>A0AA37FPY8_AQUAC</name>
<comment type="subcellular location">
    <subcellularLocation>
        <location evidence="1">Cell membrane</location>
        <topology evidence="1">Multi-pass membrane protein</topology>
    </subcellularLocation>
</comment>
<accession>A0AA37FPY8</accession>
<evidence type="ECO:0000256" key="5">
    <source>
        <dbReference type="ARBA" id="ARBA00023136"/>
    </source>
</evidence>
<dbReference type="Pfam" id="PF02687">
    <property type="entry name" value="FtsX"/>
    <property type="match status" value="1"/>
</dbReference>
<dbReference type="AlphaFoldDB" id="A0AA37FPY8"/>
<evidence type="ECO:0000313" key="11">
    <source>
        <dbReference type="EMBL" id="GIZ94557.1"/>
    </source>
</evidence>
<dbReference type="EMBL" id="BPMS01000019">
    <property type="protein sequence ID" value="GIZ90074.1"/>
    <property type="molecule type" value="Genomic_DNA"/>
</dbReference>
<dbReference type="EMBL" id="BPMT01000019">
    <property type="protein sequence ID" value="GIZ94557.1"/>
    <property type="molecule type" value="Genomic_DNA"/>
</dbReference>
<organism evidence="10 12">
    <name type="scientific">Aquipseudomonas alcaligenes</name>
    <name type="common">Pseudomonas alcaligenes</name>
    <dbReference type="NCBI Taxonomy" id="43263"/>
    <lineage>
        <taxon>Bacteria</taxon>
        <taxon>Pseudomonadati</taxon>
        <taxon>Pseudomonadota</taxon>
        <taxon>Gammaproteobacteria</taxon>
        <taxon>Pseudomonadales</taxon>
        <taxon>Pseudomonadaceae</taxon>
        <taxon>Aquipseudomonas</taxon>
    </lineage>
</organism>
<proteinExistence type="predicted"/>